<gene>
    <name evidence="2" type="ORF">GIS00_26215</name>
</gene>
<reference evidence="2 3" key="1">
    <citation type="submission" date="2019-11" db="EMBL/GenBank/DDBJ databases">
        <authorList>
            <person name="Jiang L.-Q."/>
        </authorList>
    </citation>
    <scope>NUCLEOTIDE SEQUENCE [LARGE SCALE GENOMIC DNA]</scope>
    <source>
        <strain evidence="2 3">YIM 132087</strain>
    </source>
</reference>
<evidence type="ECO:0000313" key="2">
    <source>
        <dbReference type="EMBL" id="MTD17432.1"/>
    </source>
</evidence>
<comment type="caution">
    <text evidence="2">The sequence shown here is derived from an EMBL/GenBank/DDBJ whole genome shotgun (WGS) entry which is preliminary data.</text>
</comment>
<evidence type="ECO:0000313" key="3">
    <source>
        <dbReference type="Proteomes" id="UP000460221"/>
    </source>
</evidence>
<accession>A0A7K1FTE7</accession>
<feature type="transmembrane region" description="Helical" evidence="1">
    <location>
        <begin position="98"/>
        <end position="119"/>
    </location>
</feature>
<organism evidence="2 3">
    <name type="scientific">Nakamurella alba</name>
    <dbReference type="NCBI Taxonomy" id="2665158"/>
    <lineage>
        <taxon>Bacteria</taxon>
        <taxon>Bacillati</taxon>
        <taxon>Actinomycetota</taxon>
        <taxon>Actinomycetes</taxon>
        <taxon>Nakamurellales</taxon>
        <taxon>Nakamurellaceae</taxon>
        <taxon>Nakamurella</taxon>
    </lineage>
</organism>
<dbReference type="Pfam" id="PF09656">
    <property type="entry name" value="PGPGW"/>
    <property type="match status" value="1"/>
</dbReference>
<dbReference type="Proteomes" id="UP000460221">
    <property type="component" value="Unassembled WGS sequence"/>
</dbReference>
<keyword evidence="1" id="KW-0472">Membrane</keyword>
<dbReference type="AlphaFoldDB" id="A0A7K1FTE7"/>
<evidence type="ECO:0000256" key="1">
    <source>
        <dbReference type="SAM" id="Phobius"/>
    </source>
</evidence>
<dbReference type="RefSeq" id="WP_154771431.1">
    <property type="nucleotide sequence ID" value="NZ_WLYK01000020.1"/>
</dbReference>
<dbReference type="EMBL" id="WLYK01000020">
    <property type="protein sequence ID" value="MTD17432.1"/>
    <property type="molecule type" value="Genomic_DNA"/>
</dbReference>
<keyword evidence="3" id="KW-1185">Reference proteome</keyword>
<feature type="transmembrane region" description="Helical" evidence="1">
    <location>
        <begin position="66"/>
        <end position="86"/>
    </location>
</feature>
<proteinExistence type="predicted"/>
<name>A0A7K1FTE7_9ACTN</name>
<sequence>MKRTVIAVLGGVLTLVGIALLVLPGPGFLLIAAGLAVLGTQFEWAHKPLEYAKVKAEQGIDEVGRSPWRTVGAVLCALALGGVGVLDLLGLSVPFVNTLSAVLLIISGLILLGTIVYAWRKAKEKRNRQEADAAAA</sequence>
<protein>
    <submittedName>
        <fullName evidence="2">Uncharacterized protein</fullName>
    </submittedName>
</protein>
<keyword evidence="1" id="KW-1133">Transmembrane helix</keyword>
<dbReference type="InterPro" id="IPR019099">
    <property type="entry name" value="Uncharacterised_PGPGW_TM"/>
</dbReference>
<keyword evidence="1" id="KW-0812">Transmembrane</keyword>